<dbReference type="RefSeq" id="WP_116382338.1">
    <property type="nucleotide sequence ID" value="NZ_LS483233.1"/>
</dbReference>
<evidence type="ECO:0000313" key="2">
    <source>
        <dbReference type="EMBL" id="SPR99540.1"/>
    </source>
</evidence>
<name>A0A375J5V5_9BURK</name>
<accession>A0A375J5V5</accession>
<evidence type="ECO:0000313" key="3">
    <source>
        <dbReference type="Proteomes" id="UP000256805"/>
    </source>
</evidence>
<protein>
    <submittedName>
        <fullName evidence="2">Uncharacterized protein</fullName>
    </submittedName>
</protein>
<sequence length="106" mass="11533">MNQTTITLDEPIKRGETTITSVEVRKPEAGALRGCSLIDLMRMEVSALHTVLPRITAPTLTQHEVSRLDPADLTQFGAAVSNFLLPKSAKGEDFPSESKTPSQTLQ</sequence>
<reference evidence="2 3" key="1">
    <citation type="submission" date="2018-01" db="EMBL/GenBank/DDBJ databases">
        <authorList>
            <person name="Gaut B.S."/>
            <person name="Morton B.R."/>
            <person name="Clegg M.T."/>
            <person name="Duvall M.R."/>
        </authorList>
    </citation>
    <scope>NUCLEOTIDE SEQUENCE [LARGE SCALE GENOMIC DNA]</scope>
    <source>
        <strain evidence="2">Cupriavidus taiwanensis cmp 52</strain>
    </source>
</reference>
<dbReference type="Proteomes" id="UP000256805">
    <property type="component" value="Unassembled WGS sequence"/>
</dbReference>
<organism evidence="2 3">
    <name type="scientific">Cupriavidus taiwanensis</name>
    <dbReference type="NCBI Taxonomy" id="164546"/>
    <lineage>
        <taxon>Bacteria</taxon>
        <taxon>Pseudomonadati</taxon>
        <taxon>Pseudomonadota</taxon>
        <taxon>Betaproteobacteria</taxon>
        <taxon>Burkholderiales</taxon>
        <taxon>Burkholderiaceae</taxon>
        <taxon>Cupriavidus</taxon>
    </lineage>
</organism>
<dbReference type="InterPro" id="IPR019289">
    <property type="entry name" value="Phage_tail_E/E"/>
</dbReference>
<feature type="compositionally biased region" description="Polar residues" evidence="1">
    <location>
        <begin position="97"/>
        <end position="106"/>
    </location>
</feature>
<evidence type="ECO:0000256" key="1">
    <source>
        <dbReference type="SAM" id="MobiDB-lite"/>
    </source>
</evidence>
<dbReference type="EMBL" id="OVTA01000031">
    <property type="protein sequence ID" value="SPR99540.1"/>
    <property type="molecule type" value="Genomic_DNA"/>
</dbReference>
<feature type="region of interest" description="Disordered" evidence="1">
    <location>
        <begin position="87"/>
        <end position="106"/>
    </location>
</feature>
<proteinExistence type="predicted"/>
<dbReference type="Pfam" id="PF10109">
    <property type="entry name" value="Phage_TAC_7"/>
    <property type="match status" value="1"/>
</dbReference>
<dbReference type="AlphaFoldDB" id="A0A375J5V5"/>
<gene>
    <name evidence="2" type="ORF">CBM2634_A90042</name>
</gene>